<feature type="domain" description="CCHC-type" evidence="3">
    <location>
        <begin position="136"/>
        <end position="149"/>
    </location>
</feature>
<name>A0ABQ5FS89_9ASTR</name>
<dbReference type="PANTHER" id="PTHR34222">
    <property type="entry name" value="GAG_PRE-INTEGRS DOMAIN-CONTAINING PROTEIN"/>
    <property type="match status" value="1"/>
</dbReference>
<comment type="caution">
    <text evidence="4">The sequence shown here is derived from an EMBL/GenBank/DDBJ whole genome shotgun (WGS) entry which is preliminary data.</text>
</comment>
<evidence type="ECO:0000259" key="3">
    <source>
        <dbReference type="PROSITE" id="PS50158"/>
    </source>
</evidence>
<dbReference type="Proteomes" id="UP001151760">
    <property type="component" value="Unassembled WGS sequence"/>
</dbReference>
<feature type="region of interest" description="Disordered" evidence="2">
    <location>
        <begin position="61"/>
        <end position="126"/>
    </location>
</feature>
<sequence>MCICTCNCENGRVNDERDQRKRLIQFLMGLDEGYSNVRGQILLMQPLPSVTKAYTMVRQEKKQREGLAAKPTTSTIFNTYTNHSRPSTSYNNSTPRYNTQRPQNNPNPNTSSDRRNSFNPNTTAERRSNFMKGVYCENCGKEGHLQEECYKIVGYLIGHPLHGKYQPPKPTHKATRTVNLVVGQEDPKTQALSS</sequence>
<evidence type="ECO:0000256" key="2">
    <source>
        <dbReference type="SAM" id="MobiDB-lite"/>
    </source>
</evidence>
<feature type="compositionally biased region" description="Polar residues" evidence="2">
    <location>
        <begin position="71"/>
        <end position="94"/>
    </location>
</feature>
<dbReference type="InterPro" id="IPR036875">
    <property type="entry name" value="Znf_CCHC_sf"/>
</dbReference>
<keyword evidence="1" id="KW-0862">Zinc</keyword>
<gene>
    <name evidence="4" type="ORF">Tco_1017676</name>
</gene>
<keyword evidence="1" id="KW-0479">Metal-binding</keyword>
<feature type="compositionally biased region" description="Low complexity" evidence="2">
    <location>
        <begin position="95"/>
        <end position="110"/>
    </location>
</feature>
<organism evidence="4 5">
    <name type="scientific">Tanacetum coccineum</name>
    <dbReference type="NCBI Taxonomy" id="301880"/>
    <lineage>
        <taxon>Eukaryota</taxon>
        <taxon>Viridiplantae</taxon>
        <taxon>Streptophyta</taxon>
        <taxon>Embryophyta</taxon>
        <taxon>Tracheophyta</taxon>
        <taxon>Spermatophyta</taxon>
        <taxon>Magnoliopsida</taxon>
        <taxon>eudicotyledons</taxon>
        <taxon>Gunneridae</taxon>
        <taxon>Pentapetalae</taxon>
        <taxon>asterids</taxon>
        <taxon>campanulids</taxon>
        <taxon>Asterales</taxon>
        <taxon>Asteraceae</taxon>
        <taxon>Asteroideae</taxon>
        <taxon>Anthemideae</taxon>
        <taxon>Anthemidinae</taxon>
        <taxon>Tanacetum</taxon>
    </lineage>
</organism>
<evidence type="ECO:0000313" key="5">
    <source>
        <dbReference type="Proteomes" id="UP001151760"/>
    </source>
</evidence>
<protein>
    <submittedName>
        <fullName evidence="4">Cysteine-rich receptor-like protein kinase 8</fullName>
    </submittedName>
</protein>
<proteinExistence type="predicted"/>
<evidence type="ECO:0000256" key="1">
    <source>
        <dbReference type="PROSITE-ProRule" id="PRU00047"/>
    </source>
</evidence>
<reference evidence="4" key="1">
    <citation type="journal article" date="2022" name="Int. J. Mol. Sci.">
        <title>Draft Genome of Tanacetum Coccineum: Genomic Comparison of Closely Related Tanacetum-Family Plants.</title>
        <authorList>
            <person name="Yamashiro T."/>
            <person name="Shiraishi A."/>
            <person name="Nakayama K."/>
            <person name="Satake H."/>
        </authorList>
    </citation>
    <scope>NUCLEOTIDE SEQUENCE</scope>
</reference>
<dbReference type="PROSITE" id="PS50158">
    <property type="entry name" value="ZF_CCHC"/>
    <property type="match status" value="1"/>
</dbReference>
<dbReference type="EMBL" id="BQNB010017693">
    <property type="protein sequence ID" value="GJT66196.1"/>
    <property type="molecule type" value="Genomic_DNA"/>
</dbReference>
<evidence type="ECO:0000313" key="4">
    <source>
        <dbReference type="EMBL" id="GJT66196.1"/>
    </source>
</evidence>
<keyword evidence="5" id="KW-1185">Reference proteome</keyword>
<reference evidence="4" key="2">
    <citation type="submission" date="2022-01" db="EMBL/GenBank/DDBJ databases">
        <authorList>
            <person name="Yamashiro T."/>
            <person name="Shiraishi A."/>
            <person name="Satake H."/>
            <person name="Nakayama K."/>
        </authorList>
    </citation>
    <scope>NUCLEOTIDE SEQUENCE</scope>
</reference>
<accession>A0ABQ5FS89</accession>
<keyword evidence="1" id="KW-0863">Zinc-finger</keyword>
<dbReference type="InterPro" id="IPR001878">
    <property type="entry name" value="Znf_CCHC"/>
</dbReference>
<dbReference type="SUPFAM" id="SSF57756">
    <property type="entry name" value="Retrovirus zinc finger-like domains"/>
    <property type="match status" value="1"/>
</dbReference>
<dbReference type="PANTHER" id="PTHR34222:SF79">
    <property type="entry name" value="RETROVIRUS-RELATED POL POLYPROTEIN FROM TRANSPOSON TNT 1-94"/>
    <property type="match status" value="1"/>
</dbReference>